<reference evidence="7 8" key="1">
    <citation type="submission" date="2014-05" db="EMBL/GenBank/DDBJ databases">
        <title>Draft genome sequence of a rare smut relative, Tilletiaria anomala UBC 951.</title>
        <authorList>
            <consortium name="DOE Joint Genome Institute"/>
            <person name="Toome M."/>
            <person name="Kuo A."/>
            <person name="Henrissat B."/>
            <person name="Lipzen A."/>
            <person name="Tritt A."/>
            <person name="Yoshinaga Y."/>
            <person name="Zane M."/>
            <person name="Barry K."/>
            <person name="Grigoriev I.V."/>
            <person name="Spatafora J.W."/>
            <person name="Aimea M.C."/>
        </authorList>
    </citation>
    <scope>NUCLEOTIDE SEQUENCE [LARGE SCALE GENOMIC DNA]</scope>
    <source>
        <strain evidence="7 8">UBC 951</strain>
    </source>
</reference>
<dbReference type="PRINTS" id="PR00081">
    <property type="entry name" value="GDHRDH"/>
</dbReference>
<dbReference type="PANTHER" id="PTHR42879">
    <property type="entry name" value="3-OXOACYL-(ACYL-CARRIER-PROTEIN) REDUCTASE"/>
    <property type="match status" value="1"/>
</dbReference>
<proteinExistence type="inferred from homology"/>
<dbReference type="EC" id="1.1.1.100" evidence="2"/>
<evidence type="ECO:0000256" key="3">
    <source>
        <dbReference type="ARBA" id="ARBA00022857"/>
    </source>
</evidence>
<keyword evidence="3" id="KW-0521">NADP</keyword>
<evidence type="ECO:0000256" key="2">
    <source>
        <dbReference type="ARBA" id="ARBA00012948"/>
    </source>
</evidence>
<dbReference type="GO" id="GO:0032787">
    <property type="term" value="P:monocarboxylic acid metabolic process"/>
    <property type="evidence" value="ECO:0007669"/>
    <property type="project" value="UniProtKB-ARBA"/>
</dbReference>
<dbReference type="RefSeq" id="XP_013240873.1">
    <property type="nucleotide sequence ID" value="XM_013385419.1"/>
</dbReference>
<organism evidence="7 8">
    <name type="scientific">Tilletiaria anomala (strain ATCC 24038 / CBS 436.72 / UBC 951)</name>
    <dbReference type="NCBI Taxonomy" id="1037660"/>
    <lineage>
        <taxon>Eukaryota</taxon>
        <taxon>Fungi</taxon>
        <taxon>Dikarya</taxon>
        <taxon>Basidiomycota</taxon>
        <taxon>Ustilaginomycotina</taxon>
        <taxon>Exobasidiomycetes</taxon>
        <taxon>Georgefischeriales</taxon>
        <taxon>Tilletiariaceae</taxon>
        <taxon>Tilletiaria</taxon>
    </lineage>
</organism>
<dbReference type="GO" id="GO:0004316">
    <property type="term" value="F:3-oxoacyl-[acyl-carrier-protein] reductase (NADPH) activity"/>
    <property type="evidence" value="ECO:0007669"/>
    <property type="project" value="UniProtKB-EC"/>
</dbReference>
<dbReference type="OMA" id="ACRRIMI"/>
<comment type="similarity">
    <text evidence="1 5">Belongs to the short-chain dehydrogenases/reductases (SDR) family.</text>
</comment>
<comment type="catalytic activity">
    <reaction evidence="4">
        <text>a (3R)-hydroxyacyl-[ACP] + NADP(+) = a 3-oxoacyl-[ACP] + NADPH + H(+)</text>
        <dbReference type="Rhea" id="RHEA:17397"/>
        <dbReference type="Rhea" id="RHEA-COMP:9916"/>
        <dbReference type="Rhea" id="RHEA-COMP:9945"/>
        <dbReference type="ChEBI" id="CHEBI:15378"/>
        <dbReference type="ChEBI" id="CHEBI:57783"/>
        <dbReference type="ChEBI" id="CHEBI:58349"/>
        <dbReference type="ChEBI" id="CHEBI:78776"/>
        <dbReference type="ChEBI" id="CHEBI:78827"/>
        <dbReference type="EC" id="1.1.1.100"/>
    </reaction>
</comment>
<dbReference type="InParanoid" id="A0A066VJN0"/>
<evidence type="ECO:0000256" key="6">
    <source>
        <dbReference type="SAM" id="MobiDB-lite"/>
    </source>
</evidence>
<dbReference type="Proteomes" id="UP000027361">
    <property type="component" value="Unassembled WGS sequence"/>
</dbReference>
<accession>A0A066VJN0</accession>
<dbReference type="AlphaFoldDB" id="A0A066VJN0"/>
<dbReference type="Pfam" id="PF13561">
    <property type="entry name" value="adh_short_C2"/>
    <property type="match status" value="1"/>
</dbReference>
<dbReference type="EMBL" id="JMSN01000111">
    <property type="protein sequence ID" value="KDN38939.1"/>
    <property type="molecule type" value="Genomic_DNA"/>
</dbReference>
<feature type="region of interest" description="Disordered" evidence="6">
    <location>
        <begin position="342"/>
        <end position="361"/>
    </location>
</feature>
<evidence type="ECO:0000313" key="7">
    <source>
        <dbReference type="EMBL" id="KDN38939.1"/>
    </source>
</evidence>
<name>A0A066VJN0_TILAU</name>
<dbReference type="InterPro" id="IPR036291">
    <property type="entry name" value="NAD(P)-bd_dom_sf"/>
</dbReference>
<dbReference type="PROSITE" id="PS00061">
    <property type="entry name" value="ADH_SHORT"/>
    <property type="match status" value="1"/>
</dbReference>
<evidence type="ECO:0000313" key="8">
    <source>
        <dbReference type="Proteomes" id="UP000027361"/>
    </source>
</evidence>
<dbReference type="InterPro" id="IPR002347">
    <property type="entry name" value="SDR_fam"/>
</dbReference>
<keyword evidence="8" id="KW-1185">Reference proteome</keyword>
<sequence>MSALLVASPPLDVRRRTALVTGSSSGIGIGIARQLAAQGFDVGLTRMPRESESASAALQKELQRAYGVRAHVFVTDLSDPPRAAPTLIDEFMHEFGRIDVLVNNAGFDAHSGTLIKDMGESSSDATGGAEEISANIRSGFATNFESPFLLSWAAVRRMLTQPAPETREPDAANTSPEENFYTHQWGRGRIVNITSVHATTPLPLSTIYTCTKHALRGLTIQLATELAPLGITANAVGPGMIATPMTNIRPEEVESAKREVKQIPIPRAGRPFEVAGAVGYLVTLGARYTTGQSIYPDGGFMLANPQCILCPFARPMSCRGPCVLTHYMPSCVILSAGTWGDLSQGPERPDTTESTAHMTHN</sequence>
<dbReference type="STRING" id="1037660.A0A066VJN0"/>
<feature type="compositionally biased region" description="Polar residues" evidence="6">
    <location>
        <begin position="352"/>
        <end position="361"/>
    </location>
</feature>
<dbReference type="OrthoDB" id="498125at2759"/>
<evidence type="ECO:0000256" key="1">
    <source>
        <dbReference type="ARBA" id="ARBA00006484"/>
    </source>
</evidence>
<dbReference type="SUPFAM" id="SSF51735">
    <property type="entry name" value="NAD(P)-binding Rossmann-fold domains"/>
    <property type="match status" value="1"/>
</dbReference>
<dbReference type="InterPro" id="IPR020904">
    <property type="entry name" value="Sc_DH/Rdtase_CS"/>
</dbReference>
<comment type="caution">
    <text evidence="7">The sequence shown here is derived from an EMBL/GenBank/DDBJ whole genome shotgun (WGS) entry which is preliminary data.</text>
</comment>
<dbReference type="InterPro" id="IPR050259">
    <property type="entry name" value="SDR"/>
</dbReference>
<protein>
    <recommendedName>
        <fullName evidence="2">3-oxoacyl-[acyl-carrier-protein] reductase</fullName>
        <ecNumber evidence="2">1.1.1.100</ecNumber>
    </recommendedName>
</protein>
<evidence type="ECO:0000256" key="4">
    <source>
        <dbReference type="ARBA" id="ARBA00048508"/>
    </source>
</evidence>
<dbReference type="PRINTS" id="PR00080">
    <property type="entry name" value="SDRFAMILY"/>
</dbReference>
<evidence type="ECO:0000256" key="5">
    <source>
        <dbReference type="RuleBase" id="RU000363"/>
    </source>
</evidence>
<gene>
    <name evidence="7" type="ORF">K437DRAFT_259239</name>
</gene>
<dbReference type="HOGENOM" id="CLU_010194_1_2_1"/>
<dbReference type="Gene3D" id="3.40.50.720">
    <property type="entry name" value="NAD(P)-binding Rossmann-like Domain"/>
    <property type="match status" value="1"/>
</dbReference>
<dbReference type="Pfam" id="PF00106">
    <property type="entry name" value="adh_short"/>
    <property type="match status" value="1"/>
</dbReference>
<dbReference type="GeneID" id="25265200"/>